<proteinExistence type="predicted"/>
<name>A0ABT2EA76_9ENTR</name>
<dbReference type="Pfam" id="PF15977">
    <property type="entry name" value="HTH_46"/>
    <property type="match status" value="1"/>
</dbReference>
<sequence length="205" mass="23098">MLAVKPLSAFNALDQLFSPNASTFILSPQDTLSLNCNASVVTVFRQGTCKIERTQEDILVAISPSPIILGLAGLLDARRESYQLTALTHCEAYQLEASQCRQLLDQHQLWREAFHWVSWIARVQEARDIQLIGKNSYSQIRATLQVMSGWDDALRARIGVMNHIQQRTHISRSVIAEVLAALRAGNYIEMNKGKLVSIHRLPLEY</sequence>
<protein>
    <submittedName>
        <fullName evidence="2">Helix-turn-helix domain-containing protein</fullName>
    </submittedName>
</protein>
<keyword evidence="3" id="KW-1185">Reference proteome</keyword>
<dbReference type="Proteomes" id="UP001205357">
    <property type="component" value="Unassembled WGS sequence"/>
</dbReference>
<gene>
    <name evidence="2" type="ORF">MUU47_22695</name>
</gene>
<dbReference type="InterPro" id="IPR041687">
    <property type="entry name" value="HTH_46"/>
</dbReference>
<dbReference type="EMBL" id="JALIGE010000076">
    <property type="protein sequence ID" value="MCS2163887.1"/>
    <property type="molecule type" value="Genomic_DNA"/>
</dbReference>
<accession>A0ABT2EA76</accession>
<dbReference type="SUPFAM" id="SSF51206">
    <property type="entry name" value="cAMP-binding domain-like"/>
    <property type="match status" value="1"/>
</dbReference>
<dbReference type="InterPro" id="IPR018490">
    <property type="entry name" value="cNMP-bd_dom_sf"/>
</dbReference>
<dbReference type="Gene3D" id="2.60.120.10">
    <property type="entry name" value="Jelly Rolls"/>
    <property type="match status" value="1"/>
</dbReference>
<dbReference type="RefSeq" id="WP_258990413.1">
    <property type="nucleotide sequence ID" value="NZ_JALIGE010000076.1"/>
</dbReference>
<comment type="caution">
    <text evidence="2">The sequence shown here is derived from an EMBL/GenBank/DDBJ whole genome shotgun (WGS) entry which is preliminary data.</text>
</comment>
<evidence type="ECO:0000313" key="2">
    <source>
        <dbReference type="EMBL" id="MCS2163887.1"/>
    </source>
</evidence>
<dbReference type="InterPro" id="IPR014710">
    <property type="entry name" value="RmlC-like_jellyroll"/>
</dbReference>
<feature type="domain" description="IprA winged helix-turn-helix" evidence="1">
    <location>
        <begin position="136"/>
        <end position="202"/>
    </location>
</feature>
<evidence type="ECO:0000259" key="1">
    <source>
        <dbReference type="Pfam" id="PF15977"/>
    </source>
</evidence>
<evidence type="ECO:0000313" key="3">
    <source>
        <dbReference type="Proteomes" id="UP001205357"/>
    </source>
</evidence>
<organism evidence="2 3">
    <name type="scientific">Scandinavium hiltneri</name>
    <dbReference type="NCBI Taxonomy" id="2926519"/>
    <lineage>
        <taxon>Bacteria</taxon>
        <taxon>Pseudomonadati</taxon>
        <taxon>Pseudomonadota</taxon>
        <taxon>Gammaproteobacteria</taxon>
        <taxon>Enterobacterales</taxon>
        <taxon>Enterobacteriaceae</taxon>
        <taxon>Scandinavium</taxon>
    </lineage>
</organism>
<reference evidence="2 3" key="1">
    <citation type="submission" date="2022-04" db="EMBL/GenBank/DDBJ databases">
        <title>Proposal of a three novel species of Scandinavium, Scandinavium hiltneri, Scandinavium manionii, Scandinavium tedordense.</title>
        <authorList>
            <person name="Maddock D.W."/>
            <person name="Brady C.L."/>
            <person name="Denman S."/>
            <person name="Arnold D."/>
        </authorList>
    </citation>
    <scope>NUCLEOTIDE SEQUENCE [LARGE SCALE GENOMIC DNA]</scope>
    <source>
        <strain evidence="2 3">H11S7</strain>
    </source>
</reference>